<feature type="transmembrane region" description="Helical" evidence="1">
    <location>
        <begin position="23"/>
        <end position="45"/>
    </location>
</feature>
<dbReference type="EMBL" id="JBIAPK010000017">
    <property type="protein sequence ID" value="MFF3343639.1"/>
    <property type="molecule type" value="Genomic_DNA"/>
</dbReference>
<comment type="caution">
    <text evidence="2">The sequence shown here is derived from an EMBL/GenBank/DDBJ whole genome shotgun (WGS) entry which is preliminary data.</text>
</comment>
<accession>A0ABW6RT37</accession>
<keyword evidence="1" id="KW-0812">Transmembrane</keyword>
<proteinExistence type="predicted"/>
<gene>
    <name evidence="2" type="ORF">ACFYWW_33990</name>
</gene>
<name>A0ABW6RT37_9ACTN</name>
<feature type="transmembrane region" description="Helical" evidence="1">
    <location>
        <begin position="51"/>
        <end position="73"/>
    </location>
</feature>
<evidence type="ECO:0000256" key="1">
    <source>
        <dbReference type="SAM" id="Phobius"/>
    </source>
</evidence>
<sequence>MTVIGESTAEGTHGVNRGGRGGAVFSMCLALLLAVAPTSALNLALPVAVSLAASTTSLTWIADAYTVTLVGLVHRP</sequence>
<reference evidence="2 3" key="1">
    <citation type="submission" date="2024-10" db="EMBL/GenBank/DDBJ databases">
        <title>The Natural Products Discovery Center: Release of the First 8490 Sequenced Strains for Exploring Actinobacteria Biosynthetic Diversity.</title>
        <authorList>
            <person name="Kalkreuter E."/>
            <person name="Kautsar S.A."/>
            <person name="Yang D."/>
            <person name="Bader C.D."/>
            <person name="Teijaro C.N."/>
            <person name="Fluegel L."/>
            <person name="Davis C.M."/>
            <person name="Simpson J.R."/>
            <person name="Lauterbach L."/>
            <person name="Steele A.D."/>
            <person name="Gui C."/>
            <person name="Meng S."/>
            <person name="Li G."/>
            <person name="Viehrig K."/>
            <person name="Ye F."/>
            <person name="Su P."/>
            <person name="Kiefer A.F."/>
            <person name="Nichols A."/>
            <person name="Cepeda A.J."/>
            <person name="Yan W."/>
            <person name="Fan B."/>
            <person name="Jiang Y."/>
            <person name="Adhikari A."/>
            <person name="Zheng C.-J."/>
            <person name="Schuster L."/>
            <person name="Cowan T.M."/>
            <person name="Smanski M.J."/>
            <person name="Chevrette M.G."/>
            <person name="De Carvalho L.P.S."/>
            <person name="Shen B."/>
        </authorList>
    </citation>
    <scope>NUCLEOTIDE SEQUENCE [LARGE SCALE GENOMIC DNA]</scope>
    <source>
        <strain evidence="2 3">NPDC003029</strain>
    </source>
</reference>
<keyword evidence="3" id="KW-1185">Reference proteome</keyword>
<evidence type="ECO:0000313" key="3">
    <source>
        <dbReference type="Proteomes" id="UP001601976"/>
    </source>
</evidence>
<dbReference type="RefSeq" id="WP_387899523.1">
    <property type="nucleotide sequence ID" value="NZ_JBIAPK010000017.1"/>
</dbReference>
<evidence type="ECO:0000313" key="2">
    <source>
        <dbReference type="EMBL" id="MFF3343639.1"/>
    </source>
</evidence>
<organism evidence="2 3">
    <name type="scientific">Streptomyces flavidovirens</name>
    <dbReference type="NCBI Taxonomy" id="67298"/>
    <lineage>
        <taxon>Bacteria</taxon>
        <taxon>Bacillati</taxon>
        <taxon>Actinomycetota</taxon>
        <taxon>Actinomycetes</taxon>
        <taxon>Kitasatosporales</taxon>
        <taxon>Streptomycetaceae</taxon>
        <taxon>Streptomyces</taxon>
    </lineage>
</organism>
<keyword evidence="1" id="KW-0472">Membrane</keyword>
<dbReference type="Proteomes" id="UP001601976">
    <property type="component" value="Unassembled WGS sequence"/>
</dbReference>
<protein>
    <submittedName>
        <fullName evidence="2">Uncharacterized protein</fullName>
    </submittedName>
</protein>
<keyword evidence="1" id="KW-1133">Transmembrane helix</keyword>